<comment type="caution">
    <text evidence="2">The sequence shown here is derived from an EMBL/GenBank/DDBJ whole genome shotgun (WGS) entry which is preliminary data.</text>
</comment>
<dbReference type="Proteomes" id="UP000288805">
    <property type="component" value="Unassembled WGS sequence"/>
</dbReference>
<feature type="compositionally biased region" description="Low complexity" evidence="1">
    <location>
        <begin position="40"/>
        <end position="50"/>
    </location>
</feature>
<dbReference type="EMBL" id="QGNW01001659">
    <property type="protein sequence ID" value="RVW34033.1"/>
    <property type="molecule type" value="Genomic_DNA"/>
</dbReference>
<evidence type="ECO:0000313" key="3">
    <source>
        <dbReference type="Proteomes" id="UP000288805"/>
    </source>
</evidence>
<feature type="region of interest" description="Disordered" evidence="1">
    <location>
        <begin position="71"/>
        <end position="94"/>
    </location>
</feature>
<sequence length="156" mass="17765">MVVEFAFEERRDERPTKLFQRGYARKKKNATIIPSPSFNTPLDDTTMSSDDSSETNLKVYVLSPLTSKIATLTPQDGEQGRRYPLRDRKEPNRLGFSKSSTNVVYPISDFISSYHLSKTHLVFALQLSSMSIPSHFQEALEDPKWKSAMGEEMKAL</sequence>
<evidence type="ECO:0000256" key="1">
    <source>
        <dbReference type="SAM" id="MobiDB-lite"/>
    </source>
</evidence>
<accession>A0A438DEX2</accession>
<dbReference type="AlphaFoldDB" id="A0A438DEX2"/>
<reference evidence="2 3" key="1">
    <citation type="journal article" date="2018" name="PLoS Genet.">
        <title>Population sequencing reveals clonal diversity and ancestral inbreeding in the grapevine cultivar Chardonnay.</title>
        <authorList>
            <person name="Roach M.J."/>
            <person name="Johnson D.L."/>
            <person name="Bohlmann J."/>
            <person name="van Vuuren H.J."/>
            <person name="Jones S.J."/>
            <person name="Pretorius I.S."/>
            <person name="Schmidt S.A."/>
            <person name="Borneman A.R."/>
        </authorList>
    </citation>
    <scope>NUCLEOTIDE SEQUENCE [LARGE SCALE GENOMIC DNA]</scope>
    <source>
        <strain evidence="3">cv. Chardonnay</strain>
        <tissue evidence="2">Leaf</tissue>
    </source>
</reference>
<proteinExistence type="predicted"/>
<organism evidence="2 3">
    <name type="scientific">Vitis vinifera</name>
    <name type="common">Grape</name>
    <dbReference type="NCBI Taxonomy" id="29760"/>
    <lineage>
        <taxon>Eukaryota</taxon>
        <taxon>Viridiplantae</taxon>
        <taxon>Streptophyta</taxon>
        <taxon>Embryophyta</taxon>
        <taxon>Tracheophyta</taxon>
        <taxon>Spermatophyta</taxon>
        <taxon>Magnoliopsida</taxon>
        <taxon>eudicotyledons</taxon>
        <taxon>Gunneridae</taxon>
        <taxon>Pentapetalae</taxon>
        <taxon>rosids</taxon>
        <taxon>Vitales</taxon>
        <taxon>Vitaceae</taxon>
        <taxon>Viteae</taxon>
        <taxon>Vitis</taxon>
    </lineage>
</organism>
<protein>
    <submittedName>
        <fullName evidence="2">Uncharacterized protein</fullName>
    </submittedName>
</protein>
<gene>
    <name evidence="2" type="ORF">CK203_091979</name>
</gene>
<feature type="region of interest" description="Disordered" evidence="1">
    <location>
        <begin position="32"/>
        <end position="53"/>
    </location>
</feature>
<evidence type="ECO:0000313" key="2">
    <source>
        <dbReference type="EMBL" id="RVW34033.1"/>
    </source>
</evidence>
<feature type="compositionally biased region" description="Basic and acidic residues" evidence="1">
    <location>
        <begin position="78"/>
        <end position="92"/>
    </location>
</feature>
<name>A0A438DEX2_VITVI</name>